<evidence type="ECO:0000313" key="2">
    <source>
        <dbReference type="Proteomes" id="UP000789525"/>
    </source>
</evidence>
<keyword evidence="2" id="KW-1185">Reference proteome</keyword>
<sequence length="46" mass="5588">MVLRSLWDWFDNLLSDDGLSLIHDFDFCFIAQNLFKDLNEYFSRNI</sequence>
<gene>
    <name evidence="1" type="ORF">ACOLOM_LOCUS3470</name>
</gene>
<organism evidence="1 2">
    <name type="scientific">Acaulospora colombiana</name>
    <dbReference type="NCBI Taxonomy" id="27376"/>
    <lineage>
        <taxon>Eukaryota</taxon>
        <taxon>Fungi</taxon>
        <taxon>Fungi incertae sedis</taxon>
        <taxon>Mucoromycota</taxon>
        <taxon>Glomeromycotina</taxon>
        <taxon>Glomeromycetes</taxon>
        <taxon>Diversisporales</taxon>
        <taxon>Acaulosporaceae</taxon>
        <taxon>Acaulospora</taxon>
    </lineage>
</organism>
<protein>
    <submittedName>
        <fullName evidence="1">4002_t:CDS:1</fullName>
    </submittedName>
</protein>
<proteinExistence type="predicted"/>
<dbReference type="EMBL" id="CAJVPT010005145">
    <property type="protein sequence ID" value="CAG8516811.1"/>
    <property type="molecule type" value="Genomic_DNA"/>
</dbReference>
<accession>A0ACA9LBN3</accession>
<reference evidence="1" key="1">
    <citation type="submission" date="2021-06" db="EMBL/GenBank/DDBJ databases">
        <authorList>
            <person name="Kallberg Y."/>
            <person name="Tangrot J."/>
            <person name="Rosling A."/>
        </authorList>
    </citation>
    <scope>NUCLEOTIDE SEQUENCE</scope>
    <source>
        <strain evidence="1">CL356</strain>
    </source>
</reference>
<dbReference type="Proteomes" id="UP000789525">
    <property type="component" value="Unassembled WGS sequence"/>
</dbReference>
<name>A0ACA9LBN3_9GLOM</name>
<comment type="caution">
    <text evidence="1">The sequence shown here is derived from an EMBL/GenBank/DDBJ whole genome shotgun (WGS) entry which is preliminary data.</text>
</comment>
<evidence type="ECO:0000313" key="1">
    <source>
        <dbReference type="EMBL" id="CAG8516811.1"/>
    </source>
</evidence>